<dbReference type="KEGG" id="phr:C6569_01840"/>
<dbReference type="InterPro" id="IPR053745">
    <property type="entry name" value="Viral_Tail_Comp_sf"/>
</dbReference>
<name>A0A2S0N6X2_9HYPH</name>
<dbReference type="Pfam" id="PF11367">
    <property type="entry name" value="Tail_completion_gp17"/>
    <property type="match status" value="1"/>
</dbReference>
<organism evidence="1 2">
    <name type="scientific">Phreatobacter cathodiphilus</name>
    <dbReference type="NCBI Taxonomy" id="1868589"/>
    <lineage>
        <taxon>Bacteria</taxon>
        <taxon>Pseudomonadati</taxon>
        <taxon>Pseudomonadota</taxon>
        <taxon>Alphaproteobacteria</taxon>
        <taxon>Hyphomicrobiales</taxon>
        <taxon>Phreatobacteraceae</taxon>
        <taxon>Phreatobacter</taxon>
    </lineage>
</organism>
<dbReference type="RefSeq" id="WP_106747239.1">
    <property type="nucleotide sequence ID" value="NZ_CP027668.1"/>
</dbReference>
<dbReference type="OrthoDB" id="7630456at2"/>
<dbReference type="InterPro" id="IPR021508">
    <property type="entry name" value="Gp17-like"/>
</dbReference>
<dbReference type="AlphaFoldDB" id="A0A2S0N6X2"/>
<dbReference type="EMBL" id="CP027668">
    <property type="protein sequence ID" value="AVO43909.1"/>
    <property type="molecule type" value="Genomic_DNA"/>
</dbReference>
<keyword evidence="2" id="KW-1185">Reference proteome</keyword>
<proteinExistence type="predicted"/>
<evidence type="ECO:0000313" key="1">
    <source>
        <dbReference type="EMBL" id="AVO43909.1"/>
    </source>
</evidence>
<protein>
    <recommendedName>
        <fullName evidence="3">DUF3168 domain-containing protein</fullName>
    </recommendedName>
</protein>
<accession>A0A2S0N6X2</accession>
<dbReference type="Proteomes" id="UP000237889">
    <property type="component" value="Chromosome"/>
</dbReference>
<evidence type="ECO:0008006" key="3">
    <source>
        <dbReference type="Google" id="ProtNLM"/>
    </source>
</evidence>
<gene>
    <name evidence="1" type="ORF">C6569_01840</name>
</gene>
<evidence type="ECO:0000313" key="2">
    <source>
        <dbReference type="Proteomes" id="UP000237889"/>
    </source>
</evidence>
<reference evidence="1 2" key="1">
    <citation type="submission" date="2018-03" db="EMBL/GenBank/DDBJ databases">
        <title>Genome sequencing of Phreatobacter sp.</title>
        <authorList>
            <person name="Kim S.-J."/>
            <person name="Heo J."/>
            <person name="Kwon S.-W."/>
        </authorList>
    </citation>
    <scope>NUCLEOTIDE SEQUENCE [LARGE SCALE GENOMIC DNA]</scope>
    <source>
        <strain evidence="1 2">S-12</strain>
    </source>
</reference>
<dbReference type="Gene3D" id="3.30.2000.30">
    <property type="match status" value="1"/>
</dbReference>
<sequence length="137" mass="15014">MSVEPSLAIQRAIRARLIADPAVTALVPAERIFDGRWRTEQLPCVVIGEGSVNYSNEYESFHDEAYLDVHVWVREEGFELAKEITGAIRASLKQAPWTAEGHIVCGVTVSKARFIRGKDAENAHAIVSIDAILQGAA</sequence>